<organism evidence="2 3">
    <name type="scientific">Rhypophila decipiens</name>
    <dbReference type="NCBI Taxonomy" id="261697"/>
    <lineage>
        <taxon>Eukaryota</taxon>
        <taxon>Fungi</taxon>
        <taxon>Dikarya</taxon>
        <taxon>Ascomycota</taxon>
        <taxon>Pezizomycotina</taxon>
        <taxon>Sordariomycetes</taxon>
        <taxon>Sordariomycetidae</taxon>
        <taxon>Sordariales</taxon>
        <taxon>Naviculisporaceae</taxon>
        <taxon>Rhypophila</taxon>
    </lineage>
</organism>
<proteinExistence type="predicted"/>
<dbReference type="Proteomes" id="UP001301769">
    <property type="component" value="Unassembled WGS sequence"/>
</dbReference>
<accession>A0AAN7B9Y7</accession>
<reference evidence="2" key="1">
    <citation type="journal article" date="2023" name="Mol. Phylogenet. Evol.">
        <title>Genome-scale phylogeny and comparative genomics of the fungal order Sordariales.</title>
        <authorList>
            <person name="Hensen N."/>
            <person name="Bonometti L."/>
            <person name="Westerberg I."/>
            <person name="Brannstrom I.O."/>
            <person name="Guillou S."/>
            <person name="Cros-Aarteil S."/>
            <person name="Calhoun S."/>
            <person name="Haridas S."/>
            <person name="Kuo A."/>
            <person name="Mondo S."/>
            <person name="Pangilinan J."/>
            <person name="Riley R."/>
            <person name="LaButti K."/>
            <person name="Andreopoulos B."/>
            <person name="Lipzen A."/>
            <person name="Chen C."/>
            <person name="Yan M."/>
            <person name="Daum C."/>
            <person name="Ng V."/>
            <person name="Clum A."/>
            <person name="Steindorff A."/>
            <person name="Ohm R.A."/>
            <person name="Martin F."/>
            <person name="Silar P."/>
            <person name="Natvig D.O."/>
            <person name="Lalanne C."/>
            <person name="Gautier V."/>
            <person name="Ament-Velasquez S.L."/>
            <person name="Kruys A."/>
            <person name="Hutchinson M.I."/>
            <person name="Powell A.J."/>
            <person name="Barry K."/>
            <person name="Miller A.N."/>
            <person name="Grigoriev I.V."/>
            <person name="Debuchy R."/>
            <person name="Gladieux P."/>
            <person name="Hiltunen Thoren M."/>
            <person name="Johannesson H."/>
        </authorList>
    </citation>
    <scope>NUCLEOTIDE SEQUENCE</scope>
    <source>
        <strain evidence="2">PSN293</strain>
    </source>
</reference>
<evidence type="ECO:0000313" key="3">
    <source>
        <dbReference type="Proteomes" id="UP001301769"/>
    </source>
</evidence>
<gene>
    <name evidence="2" type="ORF">QBC37DRAFT_480948</name>
</gene>
<dbReference type="EMBL" id="MU858073">
    <property type="protein sequence ID" value="KAK4215979.1"/>
    <property type="molecule type" value="Genomic_DNA"/>
</dbReference>
<comment type="caution">
    <text evidence="2">The sequence shown here is derived from an EMBL/GenBank/DDBJ whole genome shotgun (WGS) entry which is preliminary data.</text>
</comment>
<evidence type="ECO:0000313" key="2">
    <source>
        <dbReference type="EMBL" id="KAK4215979.1"/>
    </source>
</evidence>
<reference evidence="2" key="2">
    <citation type="submission" date="2023-05" db="EMBL/GenBank/DDBJ databases">
        <authorList>
            <consortium name="Lawrence Berkeley National Laboratory"/>
            <person name="Steindorff A."/>
            <person name="Hensen N."/>
            <person name="Bonometti L."/>
            <person name="Westerberg I."/>
            <person name="Brannstrom I.O."/>
            <person name="Guillou S."/>
            <person name="Cros-Aarteil S."/>
            <person name="Calhoun S."/>
            <person name="Haridas S."/>
            <person name="Kuo A."/>
            <person name="Mondo S."/>
            <person name="Pangilinan J."/>
            <person name="Riley R."/>
            <person name="Labutti K."/>
            <person name="Andreopoulos B."/>
            <person name="Lipzen A."/>
            <person name="Chen C."/>
            <person name="Yanf M."/>
            <person name="Daum C."/>
            <person name="Ng V."/>
            <person name="Clum A."/>
            <person name="Ohm R."/>
            <person name="Martin F."/>
            <person name="Silar P."/>
            <person name="Natvig D."/>
            <person name="Lalanne C."/>
            <person name="Gautier V."/>
            <person name="Ament-Velasquez S.L."/>
            <person name="Kruys A."/>
            <person name="Hutchinson M.I."/>
            <person name="Powell A.J."/>
            <person name="Barry K."/>
            <person name="Miller A.N."/>
            <person name="Grigoriev I.V."/>
            <person name="Debuchy R."/>
            <person name="Gladieux P."/>
            <person name="Thoren M.H."/>
            <person name="Johannesson H."/>
        </authorList>
    </citation>
    <scope>NUCLEOTIDE SEQUENCE</scope>
    <source>
        <strain evidence="2">PSN293</strain>
    </source>
</reference>
<protein>
    <submittedName>
        <fullName evidence="2">Uncharacterized protein</fullName>
    </submittedName>
</protein>
<name>A0AAN7B9Y7_9PEZI</name>
<sequence>MFQVGKYNLITSMLAQFIPPVCEFYIQSKPKVCKIASVWENNGADIKMRAAFSAIQSSNRLCFYERPAVTHSSPINPYCGSLLAPQLLIARDHTTHISHQTSDGVRLQPGRTLKRETPRPTSPSHITCATAQLLTSPHVLHGIRTSVQYQCIRTPVWITTPPISAHCSLTWWPSMLKVIHQRHFGRPLGIFVYWHAEFDNSCCSNLDLPHAQAEISAQKHFEQTFKCSLCSNIKYHMLSLYIDRNDSQPGEGVQTKGVIIDATQRNANRAIYGVRISLLRSKRHFHLVRPHASLHRGTKVKRQGPGIPPNLVNPGRSLVHLLSLDSGELVISLVRPATMSGFGFFEGAQFCWSCWPDGQLYMYLLALTGHPTNGDIPGTYSRYFPAEMMNGRTQGLGGRQGWQVECRTSAAKTNLRTVLERPF</sequence>
<dbReference type="AlphaFoldDB" id="A0AAN7B9Y7"/>
<keyword evidence="3" id="KW-1185">Reference proteome</keyword>
<feature type="region of interest" description="Disordered" evidence="1">
    <location>
        <begin position="99"/>
        <end position="124"/>
    </location>
</feature>
<evidence type="ECO:0000256" key="1">
    <source>
        <dbReference type="SAM" id="MobiDB-lite"/>
    </source>
</evidence>